<keyword evidence="3" id="KW-1185">Reference proteome</keyword>
<dbReference type="EMBL" id="JAHWGI010001437">
    <property type="protein sequence ID" value="KAK3932576.1"/>
    <property type="molecule type" value="Genomic_DNA"/>
</dbReference>
<feature type="compositionally biased region" description="Pro residues" evidence="1">
    <location>
        <begin position="34"/>
        <end position="47"/>
    </location>
</feature>
<gene>
    <name evidence="2" type="ORF">KUF71_013035</name>
</gene>
<reference evidence="2" key="2">
    <citation type="journal article" date="2023" name="BMC Genomics">
        <title>Pest status, molecular evolution, and epigenetic factors derived from the genome assembly of Frankliniella fusca, a thysanopteran phytovirus vector.</title>
        <authorList>
            <person name="Catto M.A."/>
            <person name="Labadie P.E."/>
            <person name="Jacobson A.L."/>
            <person name="Kennedy G.G."/>
            <person name="Srinivasan R."/>
            <person name="Hunt B.G."/>
        </authorList>
    </citation>
    <scope>NUCLEOTIDE SEQUENCE</scope>
    <source>
        <strain evidence="2">PL_HMW_Pooled</strain>
    </source>
</reference>
<feature type="region of interest" description="Disordered" evidence="1">
    <location>
        <begin position="1"/>
        <end position="20"/>
    </location>
</feature>
<name>A0AAE1I419_9NEOP</name>
<protein>
    <submittedName>
        <fullName evidence="2">Uncharacterized protein</fullName>
    </submittedName>
</protein>
<dbReference type="Proteomes" id="UP001219518">
    <property type="component" value="Unassembled WGS sequence"/>
</dbReference>
<dbReference type="AlphaFoldDB" id="A0AAE1I419"/>
<feature type="region of interest" description="Disordered" evidence="1">
    <location>
        <begin position="29"/>
        <end position="68"/>
    </location>
</feature>
<comment type="caution">
    <text evidence="2">The sequence shown here is derived from an EMBL/GenBank/DDBJ whole genome shotgun (WGS) entry which is preliminary data.</text>
</comment>
<reference evidence="2" key="1">
    <citation type="submission" date="2021-07" db="EMBL/GenBank/DDBJ databases">
        <authorList>
            <person name="Catto M.A."/>
            <person name="Jacobson A."/>
            <person name="Kennedy G."/>
            <person name="Labadie P."/>
            <person name="Hunt B.G."/>
            <person name="Srinivasan R."/>
        </authorList>
    </citation>
    <scope>NUCLEOTIDE SEQUENCE</scope>
    <source>
        <strain evidence="2">PL_HMW_Pooled</strain>
        <tissue evidence="2">Head</tissue>
    </source>
</reference>
<sequence>MAVVQARQPPGQSGHGPVVLEPIVLPPEAALLGAPPPPPPPPAPAAPRPGTAPLRPLLQRLVGVSRKS</sequence>
<evidence type="ECO:0000313" key="3">
    <source>
        <dbReference type="Proteomes" id="UP001219518"/>
    </source>
</evidence>
<accession>A0AAE1I419</accession>
<organism evidence="2 3">
    <name type="scientific">Frankliniella fusca</name>
    <dbReference type="NCBI Taxonomy" id="407009"/>
    <lineage>
        <taxon>Eukaryota</taxon>
        <taxon>Metazoa</taxon>
        <taxon>Ecdysozoa</taxon>
        <taxon>Arthropoda</taxon>
        <taxon>Hexapoda</taxon>
        <taxon>Insecta</taxon>
        <taxon>Pterygota</taxon>
        <taxon>Neoptera</taxon>
        <taxon>Paraneoptera</taxon>
        <taxon>Thysanoptera</taxon>
        <taxon>Terebrantia</taxon>
        <taxon>Thripoidea</taxon>
        <taxon>Thripidae</taxon>
        <taxon>Frankliniella</taxon>
    </lineage>
</organism>
<evidence type="ECO:0000256" key="1">
    <source>
        <dbReference type="SAM" id="MobiDB-lite"/>
    </source>
</evidence>
<feature type="compositionally biased region" description="Low complexity" evidence="1">
    <location>
        <begin position="48"/>
        <end position="58"/>
    </location>
</feature>
<evidence type="ECO:0000313" key="2">
    <source>
        <dbReference type="EMBL" id="KAK3932576.1"/>
    </source>
</evidence>
<feature type="non-terminal residue" evidence="2">
    <location>
        <position position="1"/>
    </location>
</feature>
<proteinExistence type="predicted"/>